<dbReference type="GO" id="GO:0003887">
    <property type="term" value="F:DNA-directed DNA polymerase activity"/>
    <property type="evidence" value="ECO:0007669"/>
    <property type="project" value="UniProtKB-KW"/>
</dbReference>
<feature type="region of interest" description="Disordered" evidence="1">
    <location>
        <begin position="152"/>
        <end position="180"/>
    </location>
</feature>
<dbReference type="GO" id="GO:0006310">
    <property type="term" value="P:DNA recombination"/>
    <property type="evidence" value="ECO:0007669"/>
    <property type="project" value="UniProtKB-KW"/>
</dbReference>
<feature type="domain" description="Integrase catalytic" evidence="2">
    <location>
        <begin position="196"/>
        <end position="362"/>
    </location>
</feature>
<name>A0A6L2KW14_TANCI</name>
<dbReference type="Gene3D" id="3.30.420.10">
    <property type="entry name" value="Ribonuclease H-like superfamily/Ribonuclease H"/>
    <property type="match status" value="2"/>
</dbReference>
<dbReference type="InterPro" id="IPR001584">
    <property type="entry name" value="Integrase_cat-core"/>
</dbReference>
<dbReference type="Pfam" id="PF25597">
    <property type="entry name" value="SH3_retrovirus"/>
    <property type="match status" value="1"/>
</dbReference>
<dbReference type="InterPro" id="IPR039537">
    <property type="entry name" value="Retrotran_Ty1/copia-like"/>
</dbReference>
<dbReference type="GO" id="GO:0004519">
    <property type="term" value="F:endonuclease activity"/>
    <property type="evidence" value="ECO:0007669"/>
    <property type="project" value="UniProtKB-KW"/>
</dbReference>
<dbReference type="InterPro" id="IPR012337">
    <property type="entry name" value="RNaseH-like_sf"/>
</dbReference>
<protein>
    <submittedName>
        <fullName evidence="3">Retrovirus-related Pol polyprotein from transposon TNT 1-94</fullName>
    </submittedName>
</protein>
<dbReference type="PANTHER" id="PTHR42648">
    <property type="entry name" value="TRANSPOSASE, PUTATIVE-RELATED"/>
    <property type="match status" value="1"/>
</dbReference>
<reference evidence="3" key="1">
    <citation type="journal article" date="2019" name="Sci. Rep.">
        <title>Draft genome of Tanacetum cinerariifolium, the natural source of mosquito coil.</title>
        <authorList>
            <person name="Yamashiro T."/>
            <person name="Shiraishi A."/>
            <person name="Satake H."/>
            <person name="Nakayama K."/>
        </authorList>
    </citation>
    <scope>NUCLEOTIDE SEQUENCE</scope>
</reference>
<feature type="compositionally biased region" description="Basic and acidic residues" evidence="1">
    <location>
        <begin position="152"/>
        <end position="164"/>
    </location>
</feature>
<feature type="domain" description="Integrase catalytic" evidence="2">
    <location>
        <begin position="1"/>
        <end position="68"/>
    </location>
</feature>
<dbReference type="PANTHER" id="PTHR42648:SF18">
    <property type="entry name" value="RETROTRANSPOSON, UNCLASSIFIED-LIKE PROTEIN"/>
    <property type="match status" value="1"/>
</dbReference>
<dbReference type="GO" id="GO:0046872">
    <property type="term" value="F:metal ion binding"/>
    <property type="evidence" value="ECO:0007669"/>
    <property type="project" value="UniProtKB-KW"/>
</dbReference>
<feature type="compositionally biased region" description="Low complexity" evidence="1">
    <location>
        <begin position="165"/>
        <end position="179"/>
    </location>
</feature>
<dbReference type="GO" id="GO:0003676">
    <property type="term" value="F:nucleic acid binding"/>
    <property type="evidence" value="ECO:0007669"/>
    <property type="project" value="InterPro"/>
</dbReference>
<dbReference type="InterPro" id="IPR036397">
    <property type="entry name" value="RNaseH_sf"/>
</dbReference>
<accession>A0A6L2KW14</accession>
<evidence type="ECO:0000259" key="2">
    <source>
        <dbReference type="PROSITE" id="PS50994"/>
    </source>
</evidence>
<dbReference type="EMBL" id="BKCJ010003094">
    <property type="protein sequence ID" value="GEU52940.1"/>
    <property type="molecule type" value="Genomic_DNA"/>
</dbReference>
<comment type="caution">
    <text evidence="3">The sequence shown here is derived from an EMBL/GenBank/DDBJ whole genome shotgun (WGS) entry which is preliminary data.</text>
</comment>
<organism evidence="3">
    <name type="scientific">Tanacetum cinerariifolium</name>
    <name type="common">Dalmatian daisy</name>
    <name type="synonym">Chrysanthemum cinerariifolium</name>
    <dbReference type="NCBI Taxonomy" id="118510"/>
    <lineage>
        <taxon>Eukaryota</taxon>
        <taxon>Viridiplantae</taxon>
        <taxon>Streptophyta</taxon>
        <taxon>Embryophyta</taxon>
        <taxon>Tracheophyta</taxon>
        <taxon>Spermatophyta</taxon>
        <taxon>Magnoliopsida</taxon>
        <taxon>eudicotyledons</taxon>
        <taxon>Gunneridae</taxon>
        <taxon>Pentapetalae</taxon>
        <taxon>asterids</taxon>
        <taxon>campanulids</taxon>
        <taxon>Asterales</taxon>
        <taxon>Asteraceae</taxon>
        <taxon>Asteroideae</taxon>
        <taxon>Anthemideae</taxon>
        <taxon>Anthemidinae</taxon>
        <taxon>Tanacetum</taxon>
    </lineage>
</organism>
<dbReference type="AlphaFoldDB" id="A0A6L2KW14"/>
<evidence type="ECO:0000256" key="1">
    <source>
        <dbReference type="SAM" id="MobiDB-lite"/>
    </source>
</evidence>
<feature type="non-terminal residue" evidence="3">
    <location>
        <position position="1"/>
    </location>
</feature>
<dbReference type="PROSITE" id="PS50994">
    <property type="entry name" value="INTEGRASE"/>
    <property type="match status" value="2"/>
</dbReference>
<sequence>APYSPQQNGVVERKNRTILNMVRSMLRTKKMPKEFWAKAVDCAVYLLNRCSSKSLYNKTPQEAWNGLKPTVSHLLVFGSIVYGHVPSQRRLKLDDKSEKHVFVGYDKQSKGYKLYNPITRKVVSRDVEFDEEGSWDWSIQESKRYDFLPMTDKEETNESSEEARQSQSPTPTQDSSSSSIFENAMKRKKCRKAIDGEIRPIERKDTWKLTTLLKGQKAIEIKSLYNAKTKRQRRSEKVQGKDCGKRWKIHQMDEKSKIDLAKNLVYHHRNEASEVIISFIKKTQVNLQLQVQRVRTDNGTEFKNKTLAKFFDEVGITQQFSAARTPQQNGVVERRNRTLVEAARTMLTFTNLPLFFGLKPSQ</sequence>
<evidence type="ECO:0000313" key="3">
    <source>
        <dbReference type="EMBL" id="GEU52940.1"/>
    </source>
</evidence>
<proteinExistence type="predicted"/>
<dbReference type="SUPFAM" id="SSF53098">
    <property type="entry name" value="Ribonuclease H-like"/>
    <property type="match status" value="2"/>
</dbReference>
<dbReference type="GO" id="GO:0003964">
    <property type="term" value="F:RNA-directed DNA polymerase activity"/>
    <property type="evidence" value="ECO:0007669"/>
    <property type="project" value="UniProtKB-KW"/>
</dbReference>
<dbReference type="GO" id="GO:0016787">
    <property type="term" value="F:hydrolase activity"/>
    <property type="evidence" value="ECO:0007669"/>
    <property type="project" value="UniProtKB-KW"/>
</dbReference>
<dbReference type="GO" id="GO:0015074">
    <property type="term" value="P:DNA integration"/>
    <property type="evidence" value="ECO:0007669"/>
    <property type="project" value="UniProtKB-KW"/>
</dbReference>
<gene>
    <name evidence="3" type="ORF">Tci_024918</name>
</gene>
<dbReference type="InterPro" id="IPR057670">
    <property type="entry name" value="SH3_retrovirus"/>
</dbReference>